<evidence type="ECO:0000259" key="3">
    <source>
        <dbReference type="SMART" id="SM00939"/>
    </source>
</evidence>
<dbReference type="PANTHER" id="PTHR22946:SF9">
    <property type="entry name" value="POLYKETIDE TRANSFERASE AF380"/>
    <property type="match status" value="1"/>
</dbReference>
<dbReference type="EMBL" id="VIKS01000008">
    <property type="protein sequence ID" value="TQV87235.1"/>
    <property type="molecule type" value="Genomic_DNA"/>
</dbReference>
<proteinExistence type="predicted"/>
<dbReference type="Pfam" id="PF08530">
    <property type="entry name" value="PepX_C"/>
    <property type="match status" value="1"/>
</dbReference>
<evidence type="ECO:0000313" key="5">
    <source>
        <dbReference type="Proteomes" id="UP000315439"/>
    </source>
</evidence>
<keyword evidence="2" id="KW-0732">Signal</keyword>
<dbReference type="PANTHER" id="PTHR22946">
    <property type="entry name" value="DIENELACTONE HYDROLASE DOMAIN-CONTAINING PROTEIN-RELATED"/>
    <property type="match status" value="1"/>
</dbReference>
<comment type="caution">
    <text evidence="4">The sequence shown here is derived from an EMBL/GenBank/DDBJ whole genome shotgun (WGS) entry which is preliminary data.</text>
</comment>
<dbReference type="InterPro" id="IPR013736">
    <property type="entry name" value="Xaa-Pro_dipept_C"/>
</dbReference>
<evidence type="ECO:0000256" key="1">
    <source>
        <dbReference type="ARBA" id="ARBA00022801"/>
    </source>
</evidence>
<evidence type="ECO:0000313" key="4">
    <source>
        <dbReference type="EMBL" id="TQV87235.1"/>
    </source>
</evidence>
<keyword evidence="1" id="KW-0378">Hydrolase</keyword>
<feature type="domain" description="Xaa-Pro dipeptidyl-peptidase C-terminal" evidence="3">
    <location>
        <begin position="305"/>
        <end position="536"/>
    </location>
</feature>
<dbReference type="Pfam" id="PF02129">
    <property type="entry name" value="Peptidase_S15"/>
    <property type="match status" value="1"/>
</dbReference>
<dbReference type="RefSeq" id="WP_142893826.1">
    <property type="nucleotide sequence ID" value="NZ_ML660164.1"/>
</dbReference>
<evidence type="ECO:0000256" key="2">
    <source>
        <dbReference type="SAM" id="SignalP"/>
    </source>
</evidence>
<dbReference type="SUPFAM" id="SSF49785">
    <property type="entry name" value="Galactose-binding domain-like"/>
    <property type="match status" value="1"/>
</dbReference>
<name>A0A545UCP7_9GAMM</name>
<feature type="chain" id="PRO_5022177442" evidence="2">
    <location>
        <begin position="25"/>
        <end position="541"/>
    </location>
</feature>
<dbReference type="SMART" id="SM00939">
    <property type="entry name" value="PepX_C"/>
    <property type="match status" value="1"/>
</dbReference>
<feature type="signal peptide" evidence="2">
    <location>
        <begin position="1"/>
        <end position="24"/>
    </location>
</feature>
<dbReference type="AlphaFoldDB" id="A0A545UCP7"/>
<dbReference type="InterPro" id="IPR008979">
    <property type="entry name" value="Galactose-bd-like_sf"/>
</dbReference>
<dbReference type="GO" id="GO:0052689">
    <property type="term" value="F:carboxylic ester hydrolase activity"/>
    <property type="evidence" value="ECO:0007669"/>
    <property type="project" value="UniProtKB-ARBA"/>
</dbReference>
<dbReference type="Gene3D" id="3.40.50.1820">
    <property type="entry name" value="alpha/beta hydrolase"/>
    <property type="match status" value="1"/>
</dbReference>
<sequence length="541" mass="59882">MTKQFFQIAVFLVLSLSLLPTASANICLEVPLPRSSEYDYEDNILVDSYDGIQIAANLFTPKREAPAAGFPVIIFVNSWVLDEHEYLIQAAQFAKKGYLVFSYSARGWGCSGGEVNVVGDKDMLDISAIIDWLLANTQADSGNIGISGISYGSGISLMGLAKEPRLKTAVAMSTWGSLTKSLYQHETPRLFWGFLLVSSGFITGTLDPVIAQNYFNLILNQNIPETIEWAEARSVSNFVHLINERNAPVYLANNFGDNLFQPNNLLNFYERLNVPKRLDLNQGTHASGEGFGLVGLDNYTWNNTHRWFDYWLKGIDTQIMQDKPVTMAVDLSDQRDEFSNWPIDESVNKTLYLKPRGLFSNGELLQSPYHPWWTRTNTIISGLDTVATTGIPALSAILDGHLKIPVKTPLSLVSRVNGIVFKSQSLTKKMKIRGIPKIKLHVKPSSSKLQLNAYLYDVPPSGVGTLITHGPVTLHSAQAGKVVQLDWEFVATAYDVPAGHKIGIALDTFDLLYGVPTILPYSVAFKFNSDLSSKLVLPLVD</sequence>
<dbReference type="InterPro" id="IPR000383">
    <property type="entry name" value="Xaa-Pro-like_dom"/>
</dbReference>
<keyword evidence="5" id="KW-1185">Reference proteome</keyword>
<dbReference type="Proteomes" id="UP000315439">
    <property type="component" value="Unassembled WGS sequence"/>
</dbReference>
<organism evidence="4 5">
    <name type="scientific">Aliikangiella coralliicola</name>
    <dbReference type="NCBI Taxonomy" id="2592383"/>
    <lineage>
        <taxon>Bacteria</taxon>
        <taxon>Pseudomonadati</taxon>
        <taxon>Pseudomonadota</taxon>
        <taxon>Gammaproteobacteria</taxon>
        <taxon>Oceanospirillales</taxon>
        <taxon>Pleioneaceae</taxon>
        <taxon>Aliikangiella</taxon>
    </lineage>
</organism>
<reference evidence="4 5" key="1">
    <citation type="submission" date="2019-07" db="EMBL/GenBank/DDBJ databases">
        <title>Draft genome for Aliikangiella sp. M105.</title>
        <authorList>
            <person name="Wang G."/>
        </authorList>
    </citation>
    <scope>NUCLEOTIDE SEQUENCE [LARGE SCALE GENOMIC DNA]</scope>
    <source>
        <strain evidence="4 5">M105</strain>
    </source>
</reference>
<accession>A0A545UCP7</accession>
<dbReference type="GO" id="GO:0008239">
    <property type="term" value="F:dipeptidyl-peptidase activity"/>
    <property type="evidence" value="ECO:0007669"/>
    <property type="project" value="InterPro"/>
</dbReference>
<dbReference type="SUPFAM" id="SSF53474">
    <property type="entry name" value="alpha/beta-Hydrolases"/>
    <property type="match status" value="1"/>
</dbReference>
<dbReference type="InterPro" id="IPR029058">
    <property type="entry name" value="AB_hydrolase_fold"/>
</dbReference>
<protein>
    <submittedName>
        <fullName evidence="4">Acyl esterase</fullName>
    </submittedName>
</protein>
<dbReference type="Gene3D" id="2.60.120.260">
    <property type="entry name" value="Galactose-binding domain-like"/>
    <property type="match status" value="1"/>
</dbReference>
<dbReference type="InterPro" id="IPR050261">
    <property type="entry name" value="FrsA_esterase"/>
</dbReference>
<dbReference type="OrthoDB" id="9806163at2"/>
<gene>
    <name evidence="4" type="ORF">FLL46_12330</name>
</gene>